<protein>
    <submittedName>
        <fullName evidence="1">Uncharacterized protein</fullName>
    </submittedName>
</protein>
<dbReference type="AlphaFoldDB" id="A0A402CW09"/>
<dbReference type="Proteomes" id="UP000287394">
    <property type="component" value="Chromosome"/>
</dbReference>
<accession>A0A402CW09</accession>
<keyword evidence="2" id="KW-1185">Reference proteome</keyword>
<name>A0A402CW09_9BACT</name>
<dbReference type="KEGG" id="ccot:CCAX7_60530"/>
<dbReference type="EMBL" id="AP025739">
    <property type="protein sequence ID" value="BDI34002.1"/>
    <property type="molecule type" value="Genomic_DNA"/>
</dbReference>
<sequence length="83" mass="9468">MAEAKRAAEILLDEDGFVERDELTGFAARLVADLMRHHTHAEWFYSHGEVARLTTETQGSHRVFAAYVGPEDKRFYFGLANCH</sequence>
<proteinExistence type="predicted"/>
<organism evidence="1 2">
    <name type="scientific">Capsulimonas corticalis</name>
    <dbReference type="NCBI Taxonomy" id="2219043"/>
    <lineage>
        <taxon>Bacteria</taxon>
        <taxon>Bacillati</taxon>
        <taxon>Armatimonadota</taxon>
        <taxon>Armatimonadia</taxon>
        <taxon>Capsulimonadales</taxon>
        <taxon>Capsulimonadaceae</taxon>
        <taxon>Capsulimonas</taxon>
    </lineage>
</organism>
<dbReference type="RefSeq" id="WP_119321557.1">
    <property type="nucleotide sequence ID" value="NZ_AP025739.1"/>
</dbReference>
<evidence type="ECO:0000313" key="1">
    <source>
        <dbReference type="EMBL" id="BDI34002.1"/>
    </source>
</evidence>
<reference evidence="1 2" key="1">
    <citation type="journal article" date="2019" name="Int. J. Syst. Evol. Microbiol.">
        <title>Capsulimonas corticalis gen. nov., sp. nov., an aerobic capsulated bacterium, of a novel bacterial order, Capsulimonadales ord. nov., of the class Armatimonadia of the phylum Armatimonadetes.</title>
        <authorList>
            <person name="Li J."/>
            <person name="Kudo C."/>
            <person name="Tonouchi A."/>
        </authorList>
    </citation>
    <scope>NUCLEOTIDE SEQUENCE [LARGE SCALE GENOMIC DNA]</scope>
    <source>
        <strain evidence="1 2">AX-7</strain>
    </source>
</reference>
<evidence type="ECO:0000313" key="2">
    <source>
        <dbReference type="Proteomes" id="UP000287394"/>
    </source>
</evidence>
<gene>
    <name evidence="1" type="ORF">CCAX7_60530</name>
</gene>